<feature type="compositionally biased region" description="Basic residues" evidence="1">
    <location>
        <begin position="57"/>
        <end position="68"/>
    </location>
</feature>
<gene>
    <name evidence="2" type="ORF">BT63DRAFT_427800</name>
</gene>
<dbReference type="Proteomes" id="UP000799302">
    <property type="component" value="Unassembled WGS sequence"/>
</dbReference>
<feature type="compositionally biased region" description="Basic and acidic residues" evidence="1">
    <location>
        <begin position="74"/>
        <end position="84"/>
    </location>
</feature>
<protein>
    <submittedName>
        <fullName evidence="2">Uncharacterized protein</fullName>
    </submittedName>
</protein>
<sequence length="84" mass="9992">MKRFRYVPITYSNPIASISSKRHPFHVPDSITPTARHSDSAADYTYQHPNSPCKSQRFPRRLNRRQPHGIRITDYYHEPVMHHH</sequence>
<evidence type="ECO:0000313" key="3">
    <source>
        <dbReference type="Proteomes" id="UP000799302"/>
    </source>
</evidence>
<keyword evidence="3" id="KW-1185">Reference proteome</keyword>
<reference evidence="2" key="1">
    <citation type="journal article" date="2020" name="Stud. Mycol.">
        <title>101 Dothideomycetes genomes: a test case for predicting lifestyles and emergence of pathogens.</title>
        <authorList>
            <person name="Haridas S."/>
            <person name="Albert R."/>
            <person name="Binder M."/>
            <person name="Bloem J."/>
            <person name="Labutti K."/>
            <person name="Salamov A."/>
            <person name="Andreopoulos B."/>
            <person name="Baker S."/>
            <person name="Barry K."/>
            <person name="Bills G."/>
            <person name="Bluhm B."/>
            <person name="Cannon C."/>
            <person name="Castanera R."/>
            <person name="Culley D."/>
            <person name="Daum C."/>
            <person name="Ezra D."/>
            <person name="Gonzalez J."/>
            <person name="Henrissat B."/>
            <person name="Kuo A."/>
            <person name="Liang C."/>
            <person name="Lipzen A."/>
            <person name="Lutzoni F."/>
            <person name="Magnuson J."/>
            <person name="Mondo S."/>
            <person name="Nolan M."/>
            <person name="Ohm R."/>
            <person name="Pangilinan J."/>
            <person name="Park H.-J."/>
            <person name="Ramirez L."/>
            <person name="Alfaro M."/>
            <person name="Sun H."/>
            <person name="Tritt A."/>
            <person name="Yoshinaga Y."/>
            <person name="Zwiers L.-H."/>
            <person name="Turgeon B."/>
            <person name="Goodwin S."/>
            <person name="Spatafora J."/>
            <person name="Crous P."/>
            <person name="Grigoriev I."/>
        </authorList>
    </citation>
    <scope>NUCLEOTIDE SEQUENCE</scope>
    <source>
        <strain evidence="2">CBS 115976</strain>
    </source>
</reference>
<dbReference type="AlphaFoldDB" id="A0A6A6U407"/>
<evidence type="ECO:0000256" key="1">
    <source>
        <dbReference type="SAM" id="MobiDB-lite"/>
    </source>
</evidence>
<proteinExistence type="predicted"/>
<name>A0A6A6U407_9PEZI</name>
<feature type="region of interest" description="Disordered" evidence="1">
    <location>
        <begin position="23"/>
        <end position="84"/>
    </location>
</feature>
<organism evidence="2 3">
    <name type="scientific">Microthyrium microscopicum</name>
    <dbReference type="NCBI Taxonomy" id="703497"/>
    <lineage>
        <taxon>Eukaryota</taxon>
        <taxon>Fungi</taxon>
        <taxon>Dikarya</taxon>
        <taxon>Ascomycota</taxon>
        <taxon>Pezizomycotina</taxon>
        <taxon>Dothideomycetes</taxon>
        <taxon>Dothideomycetes incertae sedis</taxon>
        <taxon>Microthyriales</taxon>
        <taxon>Microthyriaceae</taxon>
        <taxon>Microthyrium</taxon>
    </lineage>
</organism>
<dbReference type="EMBL" id="MU004239">
    <property type="protein sequence ID" value="KAF2666013.1"/>
    <property type="molecule type" value="Genomic_DNA"/>
</dbReference>
<evidence type="ECO:0000313" key="2">
    <source>
        <dbReference type="EMBL" id="KAF2666013.1"/>
    </source>
</evidence>
<accession>A0A6A6U407</accession>